<reference evidence="1 2" key="1">
    <citation type="journal article" date="2015" name="Mol. Plant Microbe Interact.">
        <title>Genome, transcriptome, and functional analyses of Penicillium expansum provide new insights into secondary metabolism and pathogenicity.</title>
        <authorList>
            <person name="Ballester A.R."/>
            <person name="Marcet-Houben M."/>
            <person name="Levin E."/>
            <person name="Sela N."/>
            <person name="Selma-Lazaro C."/>
            <person name="Carmona L."/>
            <person name="Wisniewski M."/>
            <person name="Droby S."/>
            <person name="Gonzalez-Candelas L."/>
            <person name="Gabaldon T."/>
        </authorList>
    </citation>
    <scope>NUCLEOTIDE SEQUENCE [LARGE SCALE GENOMIC DNA]</scope>
    <source>
        <strain evidence="1 2">PHI-1</strain>
    </source>
</reference>
<evidence type="ECO:0000313" key="2">
    <source>
        <dbReference type="Proteomes" id="UP000030104"/>
    </source>
</evidence>
<dbReference type="PhylomeDB" id="A0A0A2KH77"/>
<accession>A0A0A2KH77</accession>
<proteinExistence type="predicted"/>
<dbReference type="AlphaFoldDB" id="A0A0A2KH77"/>
<dbReference type="OrthoDB" id="4363741at2759"/>
<organism evidence="1 2">
    <name type="scientific">Penicillium italicum</name>
    <name type="common">Blue mold</name>
    <dbReference type="NCBI Taxonomy" id="40296"/>
    <lineage>
        <taxon>Eukaryota</taxon>
        <taxon>Fungi</taxon>
        <taxon>Dikarya</taxon>
        <taxon>Ascomycota</taxon>
        <taxon>Pezizomycotina</taxon>
        <taxon>Eurotiomycetes</taxon>
        <taxon>Eurotiomycetidae</taxon>
        <taxon>Eurotiales</taxon>
        <taxon>Aspergillaceae</taxon>
        <taxon>Penicillium</taxon>
    </lineage>
</organism>
<keyword evidence="2" id="KW-1185">Reference proteome</keyword>
<comment type="caution">
    <text evidence="1">The sequence shown here is derived from an EMBL/GenBank/DDBJ whole genome shotgun (WGS) entry which is preliminary data.</text>
</comment>
<dbReference type="HOGENOM" id="CLU_109472_0_0_1"/>
<name>A0A0A2KH77_PENIT</name>
<dbReference type="EMBL" id="JQGA01001425">
    <property type="protein sequence ID" value="KGO66308.1"/>
    <property type="molecule type" value="Genomic_DNA"/>
</dbReference>
<dbReference type="Proteomes" id="UP000030104">
    <property type="component" value="Unassembled WGS sequence"/>
</dbReference>
<gene>
    <name evidence="1" type="ORF">PITC_099580</name>
</gene>
<protein>
    <submittedName>
        <fullName evidence="1">Uncharacterized protein</fullName>
    </submittedName>
</protein>
<sequence length="180" mass="20280">MFGGYGTLSAKSTYRYNTKNAWVYHDRFSKYDVTLVINIILAENSLRSTVQREDALNSKIRAAKKLASVDDNDIKVDSLEEELKELKKTRCHRVRDLYEKESILLGIFGKSSLRIVLAEEVAAAGTADAALDVDFPPKMGKVSGIVPLNMLQSDNPAFVLRIANVYFSKPQVWKLKTKHK</sequence>
<dbReference type="STRING" id="40296.A0A0A2KH77"/>
<evidence type="ECO:0000313" key="1">
    <source>
        <dbReference type="EMBL" id="KGO66308.1"/>
    </source>
</evidence>